<organism evidence="2 3">
    <name type="scientific">Phytophthora cactorum</name>
    <dbReference type="NCBI Taxonomy" id="29920"/>
    <lineage>
        <taxon>Eukaryota</taxon>
        <taxon>Sar</taxon>
        <taxon>Stramenopiles</taxon>
        <taxon>Oomycota</taxon>
        <taxon>Peronosporomycetes</taxon>
        <taxon>Peronosporales</taxon>
        <taxon>Peronosporaceae</taxon>
        <taxon>Phytophthora</taxon>
    </lineage>
</organism>
<evidence type="ECO:0000256" key="1">
    <source>
        <dbReference type="SAM" id="MobiDB-lite"/>
    </source>
</evidence>
<dbReference type="Proteomes" id="UP000736787">
    <property type="component" value="Unassembled WGS sequence"/>
</dbReference>
<gene>
    <name evidence="2" type="ORF">PC117_g12155</name>
</gene>
<proteinExistence type="predicted"/>
<accession>A0A8T1D7D7</accession>
<evidence type="ECO:0000313" key="2">
    <source>
        <dbReference type="EMBL" id="KAG2936223.1"/>
    </source>
</evidence>
<reference evidence="2" key="1">
    <citation type="submission" date="2018-10" db="EMBL/GenBank/DDBJ databases">
        <title>Effector identification in a new, highly contiguous assembly of the strawberry crown rot pathogen Phytophthora cactorum.</title>
        <authorList>
            <person name="Armitage A.D."/>
            <person name="Nellist C.F."/>
            <person name="Bates H."/>
            <person name="Vickerstaff R.J."/>
            <person name="Harrison R.J."/>
        </authorList>
    </citation>
    <scope>NUCLEOTIDE SEQUENCE</scope>
    <source>
        <strain evidence="2">4040</strain>
    </source>
</reference>
<name>A0A8T1D7D7_9STRA</name>
<feature type="region of interest" description="Disordered" evidence="1">
    <location>
        <begin position="95"/>
        <end position="118"/>
    </location>
</feature>
<sequence>MHMTTSSGDVRSANDFKDHFRILFLTNKRVLTSAANSTAISRSATGYELIPQSAGRRPCRCQSPDDSTIWTWTVHKPCRLPRGQTEHTQRLCAVSTGNYKASPTSSPPQTGRQRLRPTGIELLLT</sequence>
<dbReference type="EMBL" id="RCMK01000328">
    <property type="protein sequence ID" value="KAG2936223.1"/>
    <property type="molecule type" value="Genomic_DNA"/>
</dbReference>
<dbReference type="AlphaFoldDB" id="A0A8T1D7D7"/>
<evidence type="ECO:0000313" key="3">
    <source>
        <dbReference type="Proteomes" id="UP000736787"/>
    </source>
</evidence>
<comment type="caution">
    <text evidence="2">The sequence shown here is derived from an EMBL/GenBank/DDBJ whole genome shotgun (WGS) entry which is preliminary data.</text>
</comment>
<feature type="compositionally biased region" description="Polar residues" evidence="1">
    <location>
        <begin position="95"/>
        <end position="112"/>
    </location>
</feature>
<protein>
    <submittedName>
        <fullName evidence="2">Uncharacterized protein</fullName>
    </submittedName>
</protein>